<dbReference type="EMBL" id="BOOC01000059">
    <property type="protein sequence ID" value="GIH44424.1"/>
    <property type="molecule type" value="Genomic_DNA"/>
</dbReference>
<name>A0ABQ4GBN8_9ACTN</name>
<protein>
    <submittedName>
        <fullName evidence="2">Uncharacterized protein</fullName>
    </submittedName>
</protein>
<evidence type="ECO:0000313" key="3">
    <source>
        <dbReference type="Proteomes" id="UP000603904"/>
    </source>
</evidence>
<comment type="caution">
    <text evidence="2">The sequence shown here is derived from an EMBL/GenBank/DDBJ whole genome shotgun (WGS) entry which is preliminary data.</text>
</comment>
<dbReference type="Proteomes" id="UP000603904">
    <property type="component" value="Unassembled WGS sequence"/>
</dbReference>
<sequence>MTLLADQPGLFDLDTPAPAPAPWRKRARALTHTPRPRRTKEAQAEECEPACLTCGKPEGRGLCHPRCAVICTHTRQPDRVEVCLVTTHVTALLVEGTRTLTGSHQHALVCCPFCGDVHHHAPTYGARYRLSGCGQPYIVHLHRPRITNGAP</sequence>
<keyword evidence="3" id="KW-1185">Reference proteome</keyword>
<accession>A0ABQ4GBN8</accession>
<dbReference type="RefSeq" id="WP_204061421.1">
    <property type="nucleotide sequence ID" value="NZ_BAAAGP010000030.1"/>
</dbReference>
<evidence type="ECO:0000256" key="1">
    <source>
        <dbReference type="SAM" id="MobiDB-lite"/>
    </source>
</evidence>
<proteinExistence type="predicted"/>
<evidence type="ECO:0000313" key="2">
    <source>
        <dbReference type="EMBL" id="GIH44424.1"/>
    </source>
</evidence>
<gene>
    <name evidence="2" type="ORF">Mco01_74240</name>
</gene>
<organism evidence="2 3">
    <name type="scientific">Microbispora corallina</name>
    <dbReference type="NCBI Taxonomy" id="83302"/>
    <lineage>
        <taxon>Bacteria</taxon>
        <taxon>Bacillati</taxon>
        <taxon>Actinomycetota</taxon>
        <taxon>Actinomycetes</taxon>
        <taxon>Streptosporangiales</taxon>
        <taxon>Streptosporangiaceae</taxon>
        <taxon>Microbispora</taxon>
    </lineage>
</organism>
<reference evidence="2 3" key="1">
    <citation type="submission" date="2021-01" db="EMBL/GenBank/DDBJ databases">
        <title>Whole genome shotgun sequence of Microbispora corallina NBRC 16416.</title>
        <authorList>
            <person name="Komaki H."/>
            <person name="Tamura T."/>
        </authorList>
    </citation>
    <scope>NUCLEOTIDE SEQUENCE [LARGE SCALE GENOMIC DNA]</scope>
    <source>
        <strain evidence="2 3">NBRC 16416</strain>
    </source>
</reference>
<feature type="region of interest" description="Disordered" evidence="1">
    <location>
        <begin position="1"/>
        <end position="21"/>
    </location>
</feature>